<evidence type="ECO:0000313" key="2">
    <source>
        <dbReference type="Proteomes" id="UP000777774"/>
    </source>
</evidence>
<proteinExistence type="predicted"/>
<comment type="caution">
    <text evidence="1">The sequence shown here is derived from an EMBL/GenBank/DDBJ whole genome shotgun (WGS) entry which is preliminary data.</text>
</comment>
<keyword evidence="2" id="KW-1185">Reference proteome</keyword>
<name>A0ABX1JXT8_9CELL</name>
<dbReference type="Proteomes" id="UP000777774">
    <property type="component" value="Unassembled WGS sequence"/>
</dbReference>
<dbReference type="EMBL" id="JAAXOY010000005">
    <property type="protein sequence ID" value="NKY38157.1"/>
    <property type="molecule type" value="Genomic_DNA"/>
</dbReference>
<protein>
    <submittedName>
        <fullName evidence="1">Uncharacterized protein</fullName>
    </submittedName>
</protein>
<gene>
    <name evidence="1" type="ORF">HGA02_01060</name>
</gene>
<accession>A0ABX1JXT8</accession>
<reference evidence="1 2" key="1">
    <citation type="submission" date="2020-04" db="EMBL/GenBank/DDBJ databases">
        <title>MicrobeNet Type strains.</title>
        <authorList>
            <person name="Nicholson A.C."/>
        </authorList>
    </citation>
    <scope>NUCLEOTIDE SEQUENCE [LARGE SCALE GENOMIC DNA]</scope>
    <source>
        <strain evidence="1 2">ATCC BAA-787</strain>
    </source>
</reference>
<organism evidence="1 2">
    <name type="scientific">Cellulomonas septica</name>
    <dbReference type="NCBI Taxonomy" id="285080"/>
    <lineage>
        <taxon>Bacteria</taxon>
        <taxon>Bacillati</taxon>
        <taxon>Actinomycetota</taxon>
        <taxon>Actinomycetes</taxon>
        <taxon>Micrococcales</taxon>
        <taxon>Cellulomonadaceae</taxon>
        <taxon>Cellulomonas</taxon>
    </lineage>
</organism>
<dbReference type="RefSeq" id="WP_168676632.1">
    <property type="nucleotide sequence ID" value="NZ_JAAXOY010000005.1"/>
</dbReference>
<evidence type="ECO:0000313" key="1">
    <source>
        <dbReference type="EMBL" id="NKY38157.1"/>
    </source>
</evidence>
<sequence>MLDLRTASGLWLVLSSSQTIYRLDLDRHLLRREPGTGSSRDAFDDAWVPLVHVEVLVDGGRTAVTSTITVGRRHLYLTDPMGGGADYRWWLQRTAERIAPVAAGAPPVEP</sequence>